<accession>A0A923GJX4</accession>
<reference evidence="4" key="2">
    <citation type="submission" date="2020-07" db="EMBL/GenBank/DDBJ databases">
        <authorList>
            <person name="Lood C."/>
            <person name="Girard L."/>
        </authorList>
    </citation>
    <scope>NUCLEOTIDE SEQUENCE</scope>
    <source>
        <strain evidence="4">RW4S2</strain>
    </source>
</reference>
<proteinExistence type="predicted"/>
<dbReference type="GO" id="GO:0043565">
    <property type="term" value="F:sequence-specific DNA binding"/>
    <property type="evidence" value="ECO:0007669"/>
    <property type="project" value="InterPro"/>
</dbReference>
<evidence type="ECO:0000313" key="5">
    <source>
        <dbReference type="EMBL" id="MBV4543071.1"/>
    </source>
</evidence>
<protein>
    <submittedName>
        <fullName evidence="5">AraC family transcriptional regulator</fullName>
    </submittedName>
    <submittedName>
        <fullName evidence="4">Helix-turn-helix transcriptional regulator</fullName>
    </submittedName>
</protein>
<dbReference type="GO" id="GO:0003700">
    <property type="term" value="F:DNA-binding transcription factor activity"/>
    <property type="evidence" value="ECO:0007669"/>
    <property type="project" value="InterPro"/>
</dbReference>
<evidence type="ECO:0000259" key="3">
    <source>
        <dbReference type="PROSITE" id="PS01124"/>
    </source>
</evidence>
<evidence type="ECO:0000256" key="1">
    <source>
        <dbReference type="ARBA" id="ARBA00023015"/>
    </source>
</evidence>
<keyword evidence="2" id="KW-0804">Transcription</keyword>
<dbReference type="EMBL" id="JABWRP010000010">
    <property type="protein sequence ID" value="MBC3471635.1"/>
    <property type="molecule type" value="Genomic_DNA"/>
</dbReference>
<organism evidence="4">
    <name type="scientific">Pseudomonas vlassakiae</name>
    <dbReference type="NCBI Taxonomy" id="485888"/>
    <lineage>
        <taxon>Bacteria</taxon>
        <taxon>Pseudomonadati</taxon>
        <taxon>Pseudomonadota</taxon>
        <taxon>Gammaproteobacteria</taxon>
        <taxon>Pseudomonadales</taxon>
        <taxon>Pseudomonadaceae</taxon>
        <taxon>Pseudomonas</taxon>
    </lineage>
</organism>
<evidence type="ECO:0000256" key="2">
    <source>
        <dbReference type="ARBA" id="ARBA00023163"/>
    </source>
</evidence>
<dbReference type="SUPFAM" id="SSF46689">
    <property type="entry name" value="Homeodomain-like"/>
    <property type="match status" value="1"/>
</dbReference>
<reference evidence="4 6" key="1">
    <citation type="journal article" date="2020" name="Microorganisms">
        <title>Reliable Identification of Environmental Pseudomonas Isolates Using the rpoD Gene.</title>
        <authorList>
            <consortium name="The Broad Institute Genome Sequencing Platform"/>
            <person name="Girard L."/>
            <person name="Lood C."/>
            <person name="Rokni-Zadeh H."/>
            <person name="van Noort V."/>
            <person name="Lavigne R."/>
            <person name="De Mot R."/>
        </authorList>
    </citation>
    <scope>NUCLEOTIDE SEQUENCE</scope>
    <source>
        <strain evidence="4 6">RW4S2</strain>
    </source>
</reference>
<dbReference type="EMBL" id="JABWRP020000015">
    <property type="protein sequence ID" value="MBV4543071.1"/>
    <property type="molecule type" value="Genomic_DNA"/>
</dbReference>
<dbReference type="Proteomes" id="UP000628137">
    <property type="component" value="Unassembled WGS sequence"/>
</dbReference>
<keyword evidence="1" id="KW-0805">Transcription regulation</keyword>
<dbReference type="PROSITE" id="PS01124">
    <property type="entry name" value="HTH_ARAC_FAMILY_2"/>
    <property type="match status" value="1"/>
</dbReference>
<keyword evidence="6" id="KW-1185">Reference proteome</keyword>
<gene>
    <name evidence="5" type="ORF">HU738_018675</name>
    <name evidence="4" type="ORF">HU738_13810</name>
</gene>
<dbReference type="Gene3D" id="1.10.10.60">
    <property type="entry name" value="Homeodomain-like"/>
    <property type="match status" value="1"/>
</dbReference>
<feature type="domain" description="HTH araC/xylS-type" evidence="3">
    <location>
        <begin position="1"/>
        <end position="33"/>
    </location>
</feature>
<evidence type="ECO:0000313" key="6">
    <source>
        <dbReference type="Proteomes" id="UP000628137"/>
    </source>
</evidence>
<dbReference type="AlphaFoldDB" id="A0A923GJX4"/>
<dbReference type="InterPro" id="IPR009057">
    <property type="entry name" value="Homeodomain-like_sf"/>
</dbReference>
<reference evidence="5" key="3">
    <citation type="submission" date="2021-06" db="EMBL/GenBank/DDBJ databases">
        <title>Updating the genus Pseudomonas: Description of 43 new species and partition of the Pseudomonas putida group.</title>
        <authorList>
            <person name="Girard L."/>
            <person name="Lood C."/>
            <person name="Vandamme P."/>
            <person name="Rokni-Zadeh H."/>
            <person name="Van Noort V."/>
            <person name="Hofte M."/>
            <person name="Lavigne R."/>
            <person name="De Mot R."/>
        </authorList>
    </citation>
    <scope>NUCLEOTIDE SEQUENCE</scope>
    <source>
        <strain evidence="5">RW4S2</strain>
    </source>
</reference>
<sequence>MTNSARVGYQTQASFSKVFKDVLGQTPGQYRRERKLGEVEARLADDAD</sequence>
<name>A0A923GJX4_9PSED</name>
<comment type="caution">
    <text evidence="4">The sequence shown here is derived from an EMBL/GenBank/DDBJ whole genome shotgun (WGS) entry which is preliminary data.</text>
</comment>
<evidence type="ECO:0000313" key="4">
    <source>
        <dbReference type="EMBL" id="MBC3471635.1"/>
    </source>
</evidence>
<dbReference type="InterPro" id="IPR018060">
    <property type="entry name" value="HTH_AraC"/>
</dbReference>